<dbReference type="RefSeq" id="WP_080530312.1">
    <property type="nucleotide sequence ID" value="NZ_CP012331.1"/>
</dbReference>
<organism evidence="6 7">
    <name type="scientific">Alloalcanivorax xenomutans</name>
    <dbReference type="NCBI Taxonomy" id="1094342"/>
    <lineage>
        <taxon>Bacteria</taxon>
        <taxon>Pseudomonadati</taxon>
        <taxon>Pseudomonadota</taxon>
        <taxon>Gammaproteobacteria</taxon>
        <taxon>Oceanospirillales</taxon>
        <taxon>Alcanivoracaceae</taxon>
        <taxon>Alloalcanivorax</taxon>
    </lineage>
</organism>
<dbReference type="InterPro" id="IPR001647">
    <property type="entry name" value="HTH_TetR"/>
</dbReference>
<feature type="DNA-binding region" description="H-T-H motif" evidence="4">
    <location>
        <begin position="39"/>
        <end position="58"/>
    </location>
</feature>
<evidence type="ECO:0000256" key="2">
    <source>
        <dbReference type="ARBA" id="ARBA00023125"/>
    </source>
</evidence>
<dbReference type="Pfam" id="PF00440">
    <property type="entry name" value="TetR_N"/>
    <property type="match status" value="1"/>
</dbReference>
<dbReference type="AlphaFoldDB" id="A0A9Q3ZHF0"/>
<dbReference type="PRINTS" id="PR00455">
    <property type="entry name" value="HTHTETR"/>
</dbReference>
<reference evidence="6" key="1">
    <citation type="submission" date="2022-01" db="EMBL/GenBank/DDBJ databases">
        <authorList>
            <person name="Karlyshev A.V."/>
            <person name="Jaspars M."/>
        </authorList>
    </citation>
    <scope>NUCLEOTIDE SEQUENCE</scope>
    <source>
        <strain evidence="6">AGSA3-2</strain>
    </source>
</reference>
<proteinExistence type="predicted"/>
<dbReference type="Gene3D" id="1.10.357.10">
    <property type="entry name" value="Tetracycline Repressor, domain 2"/>
    <property type="match status" value="1"/>
</dbReference>
<dbReference type="InterPro" id="IPR009057">
    <property type="entry name" value="Homeodomain-like_sf"/>
</dbReference>
<keyword evidence="3" id="KW-0804">Transcription</keyword>
<keyword evidence="1" id="KW-0805">Transcription regulation</keyword>
<dbReference type="InterPro" id="IPR036271">
    <property type="entry name" value="Tet_transcr_reg_TetR-rel_C_sf"/>
</dbReference>
<evidence type="ECO:0000256" key="3">
    <source>
        <dbReference type="ARBA" id="ARBA00023163"/>
    </source>
</evidence>
<accession>A0A9Q3ZHF0</accession>
<dbReference type="GO" id="GO:0000976">
    <property type="term" value="F:transcription cis-regulatory region binding"/>
    <property type="evidence" value="ECO:0007669"/>
    <property type="project" value="TreeGrafter"/>
</dbReference>
<gene>
    <name evidence="6" type="ORF">LZG35_08930</name>
</gene>
<feature type="domain" description="HTH tetR-type" evidence="5">
    <location>
        <begin position="16"/>
        <end position="76"/>
    </location>
</feature>
<evidence type="ECO:0000259" key="5">
    <source>
        <dbReference type="PROSITE" id="PS50977"/>
    </source>
</evidence>
<sequence length="210" mass="23038">MSNNLTRSGPGRPKDPAKRDAILAAATTLFLEQGYSGTSMDAIAAAAGVSKLTVYSHFKDKEALFAAAVEIKCQGQMPLPIFHFDESQSLEQVLLRIARSFHELVTQDDAVNLMRLMAAQAGQDQTMARLFFEVGPQKTLLDMERLLAELDRRGLLRVAAPDRAADHFFSLIKGCHEMQVLIGCGEPMTAEEAEAHITDVVAMFLRAYAP</sequence>
<evidence type="ECO:0000256" key="4">
    <source>
        <dbReference type="PROSITE-ProRule" id="PRU00335"/>
    </source>
</evidence>
<comment type="caution">
    <text evidence="6">The sequence shown here is derived from an EMBL/GenBank/DDBJ whole genome shotgun (WGS) entry which is preliminary data.</text>
</comment>
<protein>
    <submittedName>
        <fullName evidence="6">TetR/AcrR family transcriptional regulator</fullName>
    </submittedName>
</protein>
<evidence type="ECO:0000313" key="7">
    <source>
        <dbReference type="Proteomes" id="UP001107961"/>
    </source>
</evidence>
<keyword evidence="7" id="KW-1185">Reference proteome</keyword>
<evidence type="ECO:0000313" key="6">
    <source>
        <dbReference type="EMBL" id="MCE7508757.1"/>
    </source>
</evidence>
<dbReference type="PROSITE" id="PS50977">
    <property type="entry name" value="HTH_TETR_2"/>
    <property type="match status" value="1"/>
</dbReference>
<dbReference type="KEGG" id="axe:P40_02030"/>
<keyword evidence="2 4" id="KW-0238">DNA-binding</keyword>
<dbReference type="InterPro" id="IPR039536">
    <property type="entry name" value="TetR_C_Proteobacteria"/>
</dbReference>
<dbReference type="InterPro" id="IPR050109">
    <property type="entry name" value="HTH-type_TetR-like_transc_reg"/>
</dbReference>
<dbReference type="GO" id="GO:0003700">
    <property type="term" value="F:DNA-binding transcription factor activity"/>
    <property type="evidence" value="ECO:0007669"/>
    <property type="project" value="TreeGrafter"/>
</dbReference>
<dbReference type="PANTHER" id="PTHR30055:SF146">
    <property type="entry name" value="HTH-TYPE TRANSCRIPTIONAL DUAL REGULATOR CECR"/>
    <property type="match status" value="1"/>
</dbReference>
<dbReference type="FunFam" id="1.10.10.60:FF:000141">
    <property type="entry name" value="TetR family transcriptional regulator"/>
    <property type="match status" value="1"/>
</dbReference>
<name>A0A9Q3ZHF0_9GAMM</name>
<evidence type="ECO:0000256" key="1">
    <source>
        <dbReference type="ARBA" id="ARBA00023015"/>
    </source>
</evidence>
<dbReference type="Gene3D" id="1.10.10.60">
    <property type="entry name" value="Homeodomain-like"/>
    <property type="match status" value="1"/>
</dbReference>
<dbReference type="Pfam" id="PF14246">
    <property type="entry name" value="TetR_C_7"/>
    <property type="match status" value="1"/>
</dbReference>
<dbReference type="SUPFAM" id="SSF46689">
    <property type="entry name" value="Homeodomain-like"/>
    <property type="match status" value="1"/>
</dbReference>
<dbReference type="SUPFAM" id="SSF48498">
    <property type="entry name" value="Tetracyclin repressor-like, C-terminal domain"/>
    <property type="match status" value="1"/>
</dbReference>
<dbReference type="EMBL" id="JAJVKT010000009">
    <property type="protein sequence ID" value="MCE7508757.1"/>
    <property type="molecule type" value="Genomic_DNA"/>
</dbReference>
<dbReference type="PANTHER" id="PTHR30055">
    <property type="entry name" value="HTH-TYPE TRANSCRIPTIONAL REGULATOR RUTR"/>
    <property type="match status" value="1"/>
</dbReference>
<dbReference type="Proteomes" id="UP001107961">
    <property type="component" value="Unassembled WGS sequence"/>
</dbReference>